<sequence length="43" mass="4900">MSTLALTLYTLMWPMIVLVVMGVIGYAFFTDFKEARRSGKDII</sequence>
<organism evidence="2 3">
    <name type="scientific">Nesterenkonia sandarakina</name>
    <dbReference type="NCBI Taxonomy" id="272918"/>
    <lineage>
        <taxon>Bacteria</taxon>
        <taxon>Bacillati</taxon>
        <taxon>Actinomycetota</taxon>
        <taxon>Actinomycetes</taxon>
        <taxon>Micrococcales</taxon>
        <taxon>Micrococcaceae</taxon>
        <taxon>Nesterenkonia</taxon>
    </lineage>
</organism>
<keyword evidence="1" id="KW-1133">Transmembrane helix</keyword>
<protein>
    <submittedName>
        <fullName evidence="2">Uncharacterized protein</fullName>
    </submittedName>
</protein>
<feature type="transmembrane region" description="Helical" evidence="1">
    <location>
        <begin position="6"/>
        <end position="29"/>
    </location>
</feature>
<dbReference type="InterPro" id="IPR049820">
    <property type="entry name" value="Trnsprt_adja_ssu-like"/>
</dbReference>
<dbReference type="EMBL" id="JACCFQ010000001">
    <property type="protein sequence ID" value="NYJ17887.1"/>
    <property type="molecule type" value="Genomic_DNA"/>
</dbReference>
<evidence type="ECO:0000256" key="1">
    <source>
        <dbReference type="SAM" id="Phobius"/>
    </source>
</evidence>
<dbReference type="NCBIfam" id="NF038354">
    <property type="entry name" value="trnsprt_adja_43"/>
    <property type="match status" value="1"/>
</dbReference>
<dbReference type="AlphaFoldDB" id="A0A7Z0J3Y8"/>
<evidence type="ECO:0000313" key="2">
    <source>
        <dbReference type="EMBL" id="NYJ17887.1"/>
    </source>
</evidence>
<name>A0A7Z0J3Y8_9MICC</name>
<keyword evidence="1" id="KW-0812">Transmembrane</keyword>
<evidence type="ECO:0000313" key="3">
    <source>
        <dbReference type="Proteomes" id="UP000560069"/>
    </source>
</evidence>
<keyword evidence="1" id="KW-0472">Membrane</keyword>
<dbReference type="RefSeq" id="WP_218849701.1">
    <property type="nucleotide sequence ID" value="NZ_BAAALK010000002.1"/>
</dbReference>
<reference evidence="2 3" key="1">
    <citation type="submission" date="2020-07" db="EMBL/GenBank/DDBJ databases">
        <title>Sequencing the genomes of 1000 actinobacteria strains.</title>
        <authorList>
            <person name="Klenk H.-P."/>
        </authorList>
    </citation>
    <scope>NUCLEOTIDE SEQUENCE [LARGE SCALE GENOMIC DNA]</scope>
    <source>
        <strain evidence="2 3">DSM 15664</strain>
    </source>
</reference>
<proteinExistence type="predicted"/>
<accession>A0A7Z0J3Y8</accession>
<gene>
    <name evidence="2" type="ORF">HNR11_002421</name>
</gene>
<comment type="caution">
    <text evidence="2">The sequence shown here is derived from an EMBL/GenBank/DDBJ whole genome shotgun (WGS) entry which is preliminary data.</text>
</comment>
<keyword evidence="3" id="KW-1185">Reference proteome</keyword>
<dbReference type="Proteomes" id="UP000560069">
    <property type="component" value="Unassembled WGS sequence"/>
</dbReference>